<protein>
    <submittedName>
        <fullName evidence="1">Uncharacterized protein</fullName>
    </submittedName>
</protein>
<evidence type="ECO:0000313" key="2">
    <source>
        <dbReference type="Proteomes" id="UP000225706"/>
    </source>
</evidence>
<dbReference type="Proteomes" id="UP000225706">
    <property type="component" value="Unassembled WGS sequence"/>
</dbReference>
<organism evidence="1 2">
    <name type="scientific">Stylophora pistillata</name>
    <name type="common">Smooth cauliflower coral</name>
    <dbReference type="NCBI Taxonomy" id="50429"/>
    <lineage>
        <taxon>Eukaryota</taxon>
        <taxon>Metazoa</taxon>
        <taxon>Cnidaria</taxon>
        <taxon>Anthozoa</taxon>
        <taxon>Hexacorallia</taxon>
        <taxon>Scleractinia</taxon>
        <taxon>Astrocoeniina</taxon>
        <taxon>Pocilloporidae</taxon>
        <taxon>Stylophora</taxon>
    </lineage>
</organism>
<dbReference type="OrthoDB" id="10452823at2759"/>
<gene>
    <name evidence="1" type="ORF">AWC38_SpisGene2738</name>
</gene>
<keyword evidence="2" id="KW-1185">Reference proteome</keyword>
<evidence type="ECO:0000313" key="1">
    <source>
        <dbReference type="EMBL" id="PFX32417.1"/>
    </source>
</evidence>
<reference evidence="2" key="1">
    <citation type="journal article" date="2017" name="bioRxiv">
        <title>Comparative analysis of the genomes of Stylophora pistillata and Acropora digitifera provides evidence for extensive differences between species of corals.</title>
        <authorList>
            <person name="Voolstra C.R."/>
            <person name="Li Y."/>
            <person name="Liew Y.J."/>
            <person name="Baumgarten S."/>
            <person name="Zoccola D."/>
            <person name="Flot J.-F."/>
            <person name="Tambutte S."/>
            <person name="Allemand D."/>
            <person name="Aranda M."/>
        </authorList>
    </citation>
    <scope>NUCLEOTIDE SEQUENCE [LARGE SCALE GENOMIC DNA]</scope>
</reference>
<dbReference type="AlphaFoldDB" id="A0A2B4SVA8"/>
<dbReference type="EMBL" id="LSMT01000023">
    <property type="protein sequence ID" value="PFX32417.1"/>
    <property type="molecule type" value="Genomic_DNA"/>
</dbReference>
<accession>A0A2B4SVA8</accession>
<proteinExistence type="predicted"/>
<comment type="caution">
    <text evidence="1">The sequence shown here is derived from an EMBL/GenBank/DDBJ whole genome shotgun (WGS) entry which is preliminary data.</text>
</comment>
<name>A0A2B4SVA8_STYPI</name>
<sequence length="156" mass="17840">MTKFQILFLTFVACAVIIQVKGLDLYRRKFYDAPMRRNNAIDLYDAPMIRKDAMDLYDAPLRTDDKIDLYGLAKGDQRNHLRGCSSHVGTNPPHSFVNFGELEWGIARARKPRTFRGQTITVSFNIIAHVLVERVNESKKNTCRVDGSKISLTFLC</sequence>